<feature type="transmembrane region" description="Helical" evidence="4">
    <location>
        <begin position="255"/>
        <end position="274"/>
    </location>
</feature>
<dbReference type="KEGG" id="cbar:PATL70BA_3062"/>
<proteinExistence type="predicted"/>
<keyword evidence="4" id="KW-0472">Membrane</keyword>
<dbReference type="PROSITE" id="PS50043">
    <property type="entry name" value="HTH_LUXR_2"/>
    <property type="match status" value="1"/>
</dbReference>
<dbReference type="CDD" id="cd06170">
    <property type="entry name" value="LuxR_C_like"/>
    <property type="match status" value="1"/>
</dbReference>
<dbReference type="PROSITE" id="PS00622">
    <property type="entry name" value="HTH_LUXR_1"/>
    <property type="match status" value="1"/>
</dbReference>
<feature type="transmembrane region" description="Helical" evidence="4">
    <location>
        <begin position="229"/>
        <end position="248"/>
    </location>
</feature>
<dbReference type="OrthoDB" id="9789465at2"/>
<keyword evidence="3" id="KW-0804">Transcription</keyword>
<feature type="transmembrane region" description="Helical" evidence="4">
    <location>
        <begin position="154"/>
        <end position="175"/>
    </location>
</feature>
<evidence type="ECO:0000256" key="2">
    <source>
        <dbReference type="ARBA" id="ARBA00023125"/>
    </source>
</evidence>
<feature type="transmembrane region" description="Helical" evidence="4">
    <location>
        <begin position="70"/>
        <end position="88"/>
    </location>
</feature>
<evidence type="ECO:0000313" key="6">
    <source>
        <dbReference type="EMBL" id="VDN48978.1"/>
    </source>
</evidence>
<evidence type="ECO:0000313" key="7">
    <source>
        <dbReference type="Proteomes" id="UP000279029"/>
    </source>
</evidence>
<evidence type="ECO:0000256" key="3">
    <source>
        <dbReference type="ARBA" id="ARBA00023163"/>
    </source>
</evidence>
<feature type="transmembrane region" description="Helical" evidence="4">
    <location>
        <begin position="40"/>
        <end position="63"/>
    </location>
</feature>
<protein>
    <recommendedName>
        <fullName evidence="5">HTH luxR-type domain-containing protein</fullName>
    </recommendedName>
</protein>
<evidence type="ECO:0000256" key="1">
    <source>
        <dbReference type="ARBA" id="ARBA00023015"/>
    </source>
</evidence>
<reference evidence="6 7" key="1">
    <citation type="submission" date="2018-09" db="EMBL/GenBank/DDBJ databases">
        <authorList>
            <person name="Postec A."/>
        </authorList>
    </citation>
    <scope>NUCLEOTIDE SEQUENCE [LARGE SCALE GENOMIC DNA]</scope>
    <source>
        <strain evidence="6">70B-A</strain>
    </source>
</reference>
<dbReference type="EMBL" id="LR130778">
    <property type="protein sequence ID" value="VDN48978.1"/>
    <property type="molecule type" value="Genomic_DNA"/>
</dbReference>
<dbReference type="SMART" id="SM00421">
    <property type="entry name" value="HTH_LUXR"/>
    <property type="match status" value="1"/>
</dbReference>
<evidence type="ECO:0000259" key="5">
    <source>
        <dbReference type="PROSITE" id="PS50043"/>
    </source>
</evidence>
<feature type="transmembrane region" description="Helical" evidence="4">
    <location>
        <begin position="346"/>
        <end position="368"/>
    </location>
</feature>
<keyword evidence="1" id="KW-0805">Transcription regulation</keyword>
<keyword evidence="7" id="KW-1185">Reference proteome</keyword>
<keyword evidence="4" id="KW-0812">Transmembrane</keyword>
<feature type="transmembrane region" description="Helical" evidence="4">
    <location>
        <begin position="94"/>
        <end position="118"/>
    </location>
</feature>
<dbReference type="Proteomes" id="UP000279029">
    <property type="component" value="Chromosome"/>
</dbReference>
<feature type="domain" description="HTH luxR-type" evidence="5">
    <location>
        <begin position="400"/>
        <end position="465"/>
    </location>
</feature>
<dbReference type="GO" id="GO:0006355">
    <property type="term" value="P:regulation of DNA-templated transcription"/>
    <property type="evidence" value="ECO:0007669"/>
    <property type="project" value="InterPro"/>
</dbReference>
<dbReference type="PRINTS" id="PR00038">
    <property type="entry name" value="HTHLUXR"/>
</dbReference>
<dbReference type="InterPro" id="IPR036388">
    <property type="entry name" value="WH-like_DNA-bd_sf"/>
</dbReference>
<dbReference type="PANTHER" id="PTHR44688">
    <property type="entry name" value="DNA-BINDING TRANSCRIPTIONAL ACTIVATOR DEVR_DOSR"/>
    <property type="match status" value="1"/>
</dbReference>
<dbReference type="GO" id="GO:0003677">
    <property type="term" value="F:DNA binding"/>
    <property type="evidence" value="ECO:0007669"/>
    <property type="project" value="UniProtKB-KW"/>
</dbReference>
<dbReference type="InterPro" id="IPR016032">
    <property type="entry name" value="Sig_transdc_resp-reg_C-effctor"/>
</dbReference>
<feature type="transmembrane region" description="Helical" evidence="4">
    <location>
        <begin position="280"/>
        <end position="309"/>
    </location>
</feature>
<keyword evidence="4" id="KW-1133">Transmembrane helix</keyword>
<organism evidence="6 7">
    <name type="scientific">Petrocella atlantisensis</name>
    <dbReference type="NCBI Taxonomy" id="2173034"/>
    <lineage>
        <taxon>Bacteria</taxon>
        <taxon>Bacillati</taxon>
        <taxon>Bacillota</taxon>
        <taxon>Clostridia</taxon>
        <taxon>Lachnospirales</taxon>
        <taxon>Vallitaleaceae</taxon>
        <taxon>Petrocella</taxon>
    </lineage>
</organism>
<sequence length="465" mass="52822">MSNRKIKYFIIGSLTFYFGWLLSFPFYGPVYFSASPQMSFMGLTLVMLFVGAHTITHFVVGFTFRQEDQWYKIMTVSLGVTLVTNILFMLDQPWLWVIGMVILGIASSLYTIGWSILFSLTGQTQERIKIMVIIMISSNLVLLFFTLLKNALPSKVLLGLTNLPLIITCIVLVKSGHFFEENVLSNYVKLPISKPLLLLFSLFVFSIYLNGGLMYSIMLPALSAEFFMINYYPFVVYVFVLLVIYRLYKSVNSALLIYIGMSVLGLAFITFALFNHNTSGYLLTIGFMESSFALIDLFLWTTLCILAFVYGAPFQIFGILLGANTASIFIGDLIGKRLIHAEDNLYFVTALLSATSILLAIIVIPWLMQSFNHKFELFSQEDSSRIIMNVDTPIDILMAYLPNGKTITDRETEVIHLVLQGMTNKEIARQLFITDHTVKTHMKNICNKFGVSRKKELIYLATRKE</sequence>
<keyword evidence="2" id="KW-0238">DNA-binding</keyword>
<dbReference type="SUPFAM" id="SSF46894">
    <property type="entry name" value="C-terminal effector domain of the bipartite response regulators"/>
    <property type="match status" value="1"/>
</dbReference>
<dbReference type="Pfam" id="PF00196">
    <property type="entry name" value="GerE"/>
    <property type="match status" value="1"/>
</dbReference>
<evidence type="ECO:0000256" key="4">
    <source>
        <dbReference type="SAM" id="Phobius"/>
    </source>
</evidence>
<accession>A0A3P7PJ61</accession>
<feature type="transmembrane region" description="Helical" evidence="4">
    <location>
        <begin position="7"/>
        <end position="28"/>
    </location>
</feature>
<dbReference type="AlphaFoldDB" id="A0A3P7PJ61"/>
<feature type="transmembrane region" description="Helical" evidence="4">
    <location>
        <begin position="316"/>
        <end position="334"/>
    </location>
</feature>
<dbReference type="PANTHER" id="PTHR44688:SF16">
    <property type="entry name" value="DNA-BINDING TRANSCRIPTIONAL ACTIVATOR DEVR_DOSR"/>
    <property type="match status" value="1"/>
</dbReference>
<dbReference type="Gene3D" id="1.10.10.10">
    <property type="entry name" value="Winged helix-like DNA-binding domain superfamily/Winged helix DNA-binding domain"/>
    <property type="match status" value="1"/>
</dbReference>
<feature type="transmembrane region" description="Helical" evidence="4">
    <location>
        <begin position="196"/>
        <end position="217"/>
    </location>
</feature>
<name>A0A3P7PJ61_9FIRM</name>
<gene>
    <name evidence="6" type="ORF">PATL70BA_3062</name>
</gene>
<dbReference type="InterPro" id="IPR000792">
    <property type="entry name" value="Tscrpt_reg_LuxR_C"/>
</dbReference>
<feature type="transmembrane region" description="Helical" evidence="4">
    <location>
        <begin position="130"/>
        <end position="148"/>
    </location>
</feature>